<name>X1TH76_9ZZZZ</name>
<gene>
    <name evidence="1" type="ORF">S12H4_40144</name>
</gene>
<dbReference type="AlphaFoldDB" id="X1TH76"/>
<reference evidence="1" key="1">
    <citation type="journal article" date="2014" name="Front. Microbiol.">
        <title>High frequency of phylogenetically diverse reductive dehalogenase-homologous genes in deep subseafloor sedimentary metagenomes.</title>
        <authorList>
            <person name="Kawai M."/>
            <person name="Futagami T."/>
            <person name="Toyoda A."/>
            <person name="Takaki Y."/>
            <person name="Nishi S."/>
            <person name="Hori S."/>
            <person name="Arai W."/>
            <person name="Tsubouchi T."/>
            <person name="Morono Y."/>
            <person name="Uchiyama I."/>
            <person name="Ito T."/>
            <person name="Fujiyama A."/>
            <person name="Inagaki F."/>
            <person name="Takami H."/>
        </authorList>
    </citation>
    <scope>NUCLEOTIDE SEQUENCE</scope>
    <source>
        <strain evidence="1">Expedition CK06-06</strain>
    </source>
</reference>
<comment type="caution">
    <text evidence="1">The sequence shown here is derived from an EMBL/GenBank/DDBJ whole genome shotgun (WGS) entry which is preliminary data.</text>
</comment>
<organism evidence="1">
    <name type="scientific">marine sediment metagenome</name>
    <dbReference type="NCBI Taxonomy" id="412755"/>
    <lineage>
        <taxon>unclassified sequences</taxon>
        <taxon>metagenomes</taxon>
        <taxon>ecological metagenomes</taxon>
    </lineage>
</organism>
<dbReference type="EMBL" id="BARW01024337">
    <property type="protein sequence ID" value="GAI90716.1"/>
    <property type="molecule type" value="Genomic_DNA"/>
</dbReference>
<proteinExistence type="predicted"/>
<evidence type="ECO:0000313" key="1">
    <source>
        <dbReference type="EMBL" id="GAI90716.1"/>
    </source>
</evidence>
<feature type="non-terminal residue" evidence="1">
    <location>
        <position position="63"/>
    </location>
</feature>
<protein>
    <submittedName>
        <fullName evidence="1">Uncharacterized protein</fullName>
    </submittedName>
</protein>
<accession>X1TH76</accession>
<sequence length="63" mass="7642">MISLENPRREGYFSDYVGDGEAGRYRNNRRHTELEQVLKFDSLQRYPKKNYDWNMDNVDKGRI</sequence>